<organism evidence="4 5">
    <name type="scientific">Curtobacterium salicis</name>
    <dbReference type="NCBI Taxonomy" id="1779862"/>
    <lineage>
        <taxon>Bacteria</taxon>
        <taxon>Bacillati</taxon>
        <taxon>Actinomycetota</taxon>
        <taxon>Actinomycetes</taxon>
        <taxon>Micrococcales</taxon>
        <taxon>Microbacteriaceae</taxon>
        <taxon>Curtobacterium</taxon>
    </lineage>
</organism>
<sequence>MTLTLTVPPRADADRLTGLPVAVIGAGPVGLAAAAHLLERGLPVVVYEAGPTVGTSVRAWGHTRLFSPWQYVIDPAAQRLLEHTGWEAPRASSLPTGHDLVDTYLAPLAATPQLAAVIRYGTRVEAVSRQGMDRTRSTGRADTPFLLRLHTDTGVTDVTARAVIDTSGTYTTPNPLTAAGLAPAANLGDHVVHALPDVLGADRARLAGKRVLVVGAGHSAANTVIKLAALAKDAPGTEVLWAVRNAGTARLGADAADGLAARGQLGSTVHGLVESGRVQQIASFEIDDVRPDGDQVTVTGRRAGEPFAVTVDVIVNATGFRPDLDMLREIRFGLDDIVEAPRALAPLIDPNLHSCGSVPPHGVAELAHPEPNFFIAGMKSYGRAPTFLLLTGYEQVRSIAADLAGDHAAARLVELVLPETGVCSTDLGGSSCCTTPSSAGSPTTAAPSTDGTAPEAASCCAAPEATPTADSSSCCAN</sequence>
<protein>
    <submittedName>
        <fullName evidence="4">Thioredoxin reductase</fullName>
    </submittedName>
</protein>
<gene>
    <name evidence="4" type="ORF">E9228_000076</name>
</gene>
<evidence type="ECO:0000313" key="5">
    <source>
        <dbReference type="Proteomes" id="UP001318300"/>
    </source>
</evidence>
<dbReference type="PANTHER" id="PTHR23023">
    <property type="entry name" value="DIMETHYLANILINE MONOOXYGENASE"/>
    <property type="match status" value="1"/>
</dbReference>
<dbReference type="InterPro" id="IPR050346">
    <property type="entry name" value="FMO-like"/>
</dbReference>
<keyword evidence="3" id="KW-0560">Oxidoreductase</keyword>
<evidence type="ECO:0000313" key="4">
    <source>
        <dbReference type="EMBL" id="NII39457.1"/>
    </source>
</evidence>
<evidence type="ECO:0000256" key="2">
    <source>
        <dbReference type="ARBA" id="ARBA00022827"/>
    </source>
</evidence>
<dbReference type="PRINTS" id="PR00368">
    <property type="entry name" value="FADPNR"/>
</dbReference>
<dbReference type="Proteomes" id="UP001318300">
    <property type="component" value="Unassembled WGS sequence"/>
</dbReference>
<dbReference type="Pfam" id="PF13738">
    <property type="entry name" value="Pyr_redox_3"/>
    <property type="match status" value="1"/>
</dbReference>
<keyword evidence="2" id="KW-0274">FAD</keyword>
<keyword evidence="1" id="KW-0285">Flavoprotein</keyword>
<dbReference type="RefSeq" id="WP_166778683.1">
    <property type="nucleotide sequence ID" value="NZ_JAAOYO010000001.1"/>
</dbReference>
<evidence type="ECO:0000256" key="1">
    <source>
        <dbReference type="ARBA" id="ARBA00022630"/>
    </source>
</evidence>
<keyword evidence="5" id="KW-1185">Reference proteome</keyword>
<dbReference type="SUPFAM" id="SSF51905">
    <property type="entry name" value="FAD/NAD(P)-binding domain"/>
    <property type="match status" value="1"/>
</dbReference>
<proteinExistence type="predicted"/>
<name>A0ABX0T1U2_9MICO</name>
<dbReference type="InterPro" id="IPR036188">
    <property type="entry name" value="FAD/NAD-bd_sf"/>
</dbReference>
<dbReference type="PRINTS" id="PR00411">
    <property type="entry name" value="PNDRDTASEI"/>
</dbReference>
<reference evidence="4 5" key="1">
    <citation type="submission" date="2020-03" db="EMBL/GenBank/DDBJ databases">
        <title>Above-ground endophytic microbial communities from plants in different locations in the United States.</title>
        <authorList>
            <person name="Frank C."/>
        </authorList>
    </citation>
    <scope>NUCLEOTIDE SEQUENCE [LARGE SCALE GENOMIC DNA]</scope>
    <source>
        <strain evidence="4 5">WW7</strain>
    </source>
</reference>
<dbReference type="EMBL" id="JAAOYO010000001">
    <property type="protein sequence ID" value="NII39457.1"/>
    <property type="molecule type" value="Genomic_DNA"/>
</dbReference>
<accession>A0ABX0T1U2</accession>
<evidence type="ECO:0000256" key="3">
    <source>
        <dbReference type="ARBA" id="ARBA00023002"/>
    </source>
</evidence>
<dbReference type="Gene3D" id="3.50.50.60">
    <property type="entry name" value="FAD/NAD(P)-binding domain"/>
    <property type="match status" value="1"/>
</dbReference>
<comment type="caution">
    <text evidence="4">The sequence shown here is derived from an EMBL/GenBank/DDBJ whole genome shotgun (WGS) entry which is preliminary data.</text>
</comment>